<dbReference type="InterPro" id="IPR000858">
    <property type="entry name" value="S_locus_glycoprot_dom"/>
</dbReference>
<dbReference type="SMART" id="SM00473">
    <property type="entry name" value="PAN_AP"/>
    <property type="match status" value="1"/>
</dbReference>
<protein>
    <recommendedName>
        <fullName evidence="11">Bulb-type lectin domain-containing protein</fullName>
    </recommendedName>
</protein>
<feature type="domain" description="Bulb-type lectin" evidence="7">
    <location>
        <begin position="26"/>
        <end position="145"/>
    </location>
</feature>
<dbReference type="GO" id="GO:0048544">
    <property type="term" value="P:recognition of pollen"/>
    <property type="evidence" value="ECO:0007669"/>
    <property type="project" value="InterPro"/>
</dbReference>
<evidence type="ECO:0000259" key="8">
    <source>
        <dbReference type="PROSITE" id="PS50948"/>
    </source>
</evidence>
<dbReference type="Pfam" id="PF01453">
    <property type="entry name" value="B_lectin"/>
    <property type="match status" value="1"/>
</dbReference>
<keyword evidence="5" id="KW-1133">Transmembrane helix</keyword>
<dbReference type="PANTHER" id="PTHR32444">
    <property type="entry name" value="BULB-TYPE LECTIN DOMAIN-CONTAINING PROTEIN"/>
    <property type="match status" value="1"/>
</dbReference>
<dbReference type="Proteomes" id="UP000032304">
    <property type="component" value="Chromosome 7"/>
</dbReference>
<feature type="signal peptide" evidence="6">
    <location>
        <begin position="1"/>
        <end position="18"/>
    </location>
</feature>
<evidence type="ECO:0000256" key="3">
    <source>
        <dbReference type="ARBA" id="ARBA00023157"/>
    </source>
</evidence>
<keyword evidence="10" id="KW-1185">Reference proteome</keyword>
<evidence type="ECO:0000256" key="6">
    <source>
        <dbReference type="SAM" id="SignalP"/>
    </source>
</evidence>
<comment type="function">
    <text evidence="1">Involved in sporophytic self-incompatibility system (the inability of flowering plants to achieve self-fertilization).</text>
</comment>
<evidence type="ECO:0000313" key="10">
    <source>
        <dbReference type="Proteomes" id="UP000032304"/>
    </source>
</evidence>
<evidence type="ECO:0008006" key="11">
    <source>
        <dbReference type="Google" id="ProtNLM"/>
    </source>
</evidence>
<dbReference type="PROSITE" id="PS50948">
    <property type="entry name" value="PAN"/>
    <property type="match status" value="1"/>
</dbReference>
<dbReference type="InterPro" id="IPR035446">
    <property type="entry name" value="SLSG/EP1"/>
</dbReference>
<proteinExistence type="predicted"/>
<dbReference type="PANTHER" id="PTHR32444:SF118">
    <property type="entry name" value="OS09G0551150 PROTEIN"/>
    <property type="match status" value="1"/>
</dbReference>
<reference evidence="9 10" key="1">
    <citation type="journal article" date="2012" name="Nature">
        <title>Repeated polyploidization of Gossypium genomes and the evolution of spinnable cotton fibres.</title>
        <authorList>
            <person name="Paterson A.H."/>
            <person name="Wendel J.F."/>
            <person name="Gundlach H."/>
            <person name="Guo H."/>
            <person name="Jenkins J."/>
            <person name="Jin D."/>
            <person name="Llewellyn D."/>
            <person name="Showmaker K.C."/>
            <person name="Shu S."/>
            <person name="Udall J."/>
            <person name="Yoo M.J."/>
            <person name="Byers R."/>
            <person name="Chen W."/>
            <person name="Doron-Faigenboim A."/>
            <person name="Duke M.V."/>
            <person name="Gong L."/>
            <person name="Grimwood J."/>
            <person name="Grover C."/>
            <person name="Grupp K."/>
            <person name="Hu G."/>
            <person name="Lee T.H."/>
            <person name="Li J."/>
            <person name="Lin L."/>
            <person name="Liu T."/>
            <person name="Marler B.S."/>
            <person name="Page J.T."/>
            <person name="Roberts A.W."/>
            <person name="Romanel E."/>
            <person name="Sanders W.S."/>
            <person name="Szadkowski E."/>
            <person name="Tan X."/>
            <person name="Tang H."/>
            <person name="Xu C."/>
            <person name="Wang J."/>
            <person name="Wang Z."/>
            <person name="Zhang D."/>
            <person name="Zhang L."/>
            <person name="Ashrafi H."/>
            <person name="Bedon F."/>
            <person name="Bowers J.E."/>
            <person name="Brubaker C.L."/>
            <person name="Chee P.W."/>
            <person name="Das S."/>
            <person name="Gingle A.R."/>
            <person name="Haigler C.H."/>
            <person name="Harker D."/>
            <person name="Hoffmann L.V."/>
            <person name="Hovav R."/>
            <person name="Jones D.C."/>
            <person name="Lemke C."/>
            <person name="Mansoor S."/>
            <person name="ur Rahman M."/>
            <person name="Rainville L.N."/>
            <person name="Rambani A."/>
            <person name="Reddy U.K."/>
            <person name="Rong J.K."/>
            <person name="Saranga Y."/>
            <person name="Scheffler B.E."/>
            <person name="Scheffler J.A."/>
            <person name="Stelly D.M."/>
            <person name="Triplett B.A."/>
            <person name="Van Deynze A."/>
            <person name="Vaslin M.F."/>
            <person name="Waghmare V.N."/>
            <person name="Walford S.A."/>
            <person name="Wright R.J."/>
            <person name="Zaki E.A."/>
            <person name="Zhang T."/>
            <person name="Dennis E.S."/>
            <person name="Mayer K.F."/>
            <person name="Peterson D.G."/>
            <person name="Rokhsar D.S."/>
            <person name="Wang X."/>
            <person name="Schmutz J."/>
        </authorList>
    </citation>
    <scope>NUCLEOTIDE SEQUENCE [LARGE SCALE GENOMIC DNA]</scope>
</reference>
<evidence type="ECO:0000313" key="9">
    <source>
        <dbReference type="EMBL" id="KJB45645.1"/>
    </source>
</evidence>
<feature type="transmembrane region" description="Helical" evidence="5">
    <location>
        <begin position="429"/>
        <end position="451"/>
    </location>
</feature>
<dbReference type="EMBL" id="CM001746">
    <property type="protein sequence ID" value="KJB45645.1"/>
    <property type="molecule type" value="Genomic_DNA"/>
</dbReference>
<dbReference type="CDD" id="cd01098">
    <property type="entry name" value="PAN_AP_plant"/>
    <property type="match status" value="1"/>
</dbReference>
<accession>A0A0D2TQ92</accession>
<dbReference type="PIRSF" id="PIRSF002686">
    <property type="entry name" value="SLG"/>
    <property type="match status" value="1"/>
</dbReference>
<dbReference type="InterPro" id="IPR001480">
    <property type="entry name" value="Bulb-type_lectin_dom"/>
</dbReference>
<keyword evidence="4" id="KW-0325">Glycoprotein</keyword>
<dbReference type="Gramene" id="KJB45645">
    <property type="protein sequence ID" value="KJB45645"/>
    <property type="gene ID" value="B456_007G318000"/>
</dbReference>
<sequence length="467" mass="51902">MGKAPICTWICFLTLVFSHLELSDEADVIGAEGSISDGETLVSSLETFQLGFFSPGKSRNRYLGIWYKNSPGAVVWVANRNNPIAEGKGVLTLSDTGNILLNQTNTVVWSTKVSGAARNPVAQLLDTGNLVLKDNKSMPESYLWQSFEHPSDTLLPGMKIGWNLKTGEERYLTSWTSADDPSLGSFTYRLDKNGLPQLFIDRGSVKRYRTGPWNGIGFGGVPAVPNLVFKPIVISNENEVYHTYEPASNSITMRLWLNQSGYLQRLIWEQKSNEWDVLYSAPFDKCGSYGSCGVNSICSSRRADACECIKGFISKSQESKNCLRESPLDCQKGEGFTRLDGVKVPDLLKIELNESLNPTGCEAECLKNCSCTAYANVNVSEGRTGCLMWFGDLFDITEVSDMYRGEDVFIRLSASGLGLTHDSKKKNRMAIILVSIISSAIILGLISFIIWKRFEVKHHRSFMFMNK</sequence>
<dbReference type="PROSITE" id="PS50927">
    <property type="entry name" value="BULB_LECTIN"/>
    <property type="match status" value="1"/>
</dbReference>
<dbReference type="InterPro" id="IPR003609">
    <property type="entry name" value="Pan_app"/>
</dbReference>
<dbReference type="OMA" id="FNGIPKM"/>
<keyword evidence="3" id="KW-1015">Disulfide bond</keyword>
<dbReference type="AlphaFoldDB" id="A0A0D2TQ92"/>
<dbReference type="SMART" id="SM00108">
    <property type="entry name" value="B_lectin"/>
    <property type="match status" value="1"/>
</dbReference>
<evidence type="ECO:0000256" key="5">
    <source>
        <dbReference type="SAM" id="Phobius"/>
    </source>
</evidence>
<dbReference type="CDD" id="cd00028">
    <property type="entry name" value="B_lectin"/>
    <property type="match status" value="1"/>
</dbReference>
<gene>
    <name evidence="9" type="ORF">B456_007G318000</name>
</gene>
<evidence type="ECO:0000256" key="2">
    <source>
        <dbReference type="ARBA" id="ARBA00022729"/>
    </source>
</evidence>
<keyword evidence="5" id="KW-0472">Membrane</keyword>
<evidence type="ECO:0000256" key="4">
    <source>
        <dbReference type="ARBA" id="ARBA00023180"/>
    </source>
</evidence>
<dbReference type="InterPro" id="IPR036426">
    <property type="entry name" value="Bulb-type_lectin_dom_sf"/>
</dbReference>
<feature type="chain" id="PRO_5002252761" description="Bulb-type lectin domain-containing protein" evidence="6">
    <location>
        <begin position="19"/>
        <end position="467"/>
    </location>
</feature>
<evidence type="ECO:0000256" key="1">
    <source>
        <dbReference type="ARBA" id="ARBA00003061"/>
    </source>
</evidence>
<dbReference type="SUPFAM" id="SSF51110">
    <property type="entry name" value="alpha-D-mannose-specific plant lectins"/>
    <property type="match status" value="1"/>
</dbReference>
<keyword evidence="5" id="KW-0812">Transmembrane</keyword>
<dbReference type="Pfam" id="PF08276">
    <property type="entry name" value="PAN_2"/>
    <property type="match status" value="1"/>
</dbReference>
<dbReference type="Pfam" id="PF00954">
    <property type="entry name" value="S_locus_glycop"/>
    <property type="match status" value="1"/>
</dbReference>
<dbReference type="STRING" id="29730.A0A0D2TQ92"/>
<keyword evidence="2 6" id="KW-0732">Signal</keyword>
<organism evidence="9 10">
    <name type="scientific">Gossypium raimondii</name>
    <name type="common">Peruvian cotton</name>
    <name type="synonym">Gossypium klotzschianum subsp. raimondii</name>
    <dbReference type="NCBI Taxonomy" id="29730"/>
    <lineage>
        <taxon>Eukaryota</taxon>
        <taxon>Viridiplantae</taxon>
        <taxon>Streptophyta</taxon>
        <taxon>Embryophyta</taxon>
        <taxon>Tracheophyta</taxon>
        <taxon>Spermatophyta</taxon>
        <taxon>Magnoliopsida</taxon>
        <taxon>eudicotyledons</taxon>
        <taxon>Gunneridae</taxon>
        <taxon>Pentapetalae</taxon>
        <taxon>rosids</taxon>
        <taxon>malvids</taxon>
        <taxon>Malvales</taxon>
        <taxon>Malvaceae</taxon>
        <taxon>Malvoideae</taxon>
        <taxon>Gossypium</taxon>
    </lineage>
</organism>
<evidence type="ECO:0000259" key="7">
    <source>
        <dbReference type="PROSITE" id="PS50927"/>
    </source>
</evidence>
<dbReference type="Gene3D" id="2.90.10.10">
    <property type="entry name" value="Bulb-type lectin domain"/>
    <property type="match status" value="1"/>
</dbReference>
<feature type="domain" description="Apple" evidence="8">
    <location>
        <begin position="330"/>
        <end position="413"/>
    </location>
</feature>
<dbReference type="FunFam" id="2.90.10.10:FF:000001">
    <property type="entry name" value="G-type lectin S-receptor-like serine/threonine-protein kinase"/>
    <property type="match status" value="1"/>
</dbReference>
<name>A0A0D2TQ92_GOSRA</name>